<reference evidence="5" key="1">
    <citation type="submission" date="2016-10" db="EMBL/GenBank/DDBJ databases">
        <authorList>
            <person name="Varghese N."/>
            <person name="Submissions S."/>
        </authorList>
    </citation>
    <scope>NUCLEOTIDE SEQUENCE [LARGE SCALE GENOMIC DNA]</scope>
    <source>
        <strain evidence="5">ATCC 25963</strain>
    </source>
</reference>
<feature type="transmembrane region" description="Helical" evidence="2">
    <location>
        <begin position="287"/>
        <end position="308"/>
    </location>
</feature>
<feature type="region of interest" description="Disordered" evidence="1">
    <location>
        <begin position="1"/>
        <end position="22"/>
    </location>
</feature>
<name>A0A1I2EHB0_9BACT</name>
<gene>
    <name evidence="4" type="ORF">SAMN02745121_06095</name>
</gene>
<evidence type="ECO:0000313" key="5">
    <source>
        <dbReference type="Proteomes" id="UP000199400"/>
    </source>
</evidence>
<dbReference type="Proteomes" id="UP000199400">
    <property type="component" value="Unassembled WGS sequence"/>
</dbReference>
<dbReference type="RefSeq" id="WP_100793285.1">
    <property type="nucleotide sequence ID" value="NZ_FOMX01000022.1"/>
</dbReference>
<dbReference type="Pfam" id="PF08308">
    <property type="entry name" value="PEGA"/>
    <property type="match status" value="1"/>
</dbReference>
<dbReference type="InterPro" id="IPR013229">
    <property type="entry name" value="PEGA"/>
</dbReference>
<evidence type="ECO:0000313" key="4">
    <source>
        <dbReference type="EMBL" id="SFE91926.1"/>
    </source>
</evidence>
<dbReference type="EMBL" id="FOMX01000022">
    <property type="protein sequence ID" value="SFE91926.1"/>
    <property type="molecule type" value="Genomic_DNA"/>
</dbReference>
<keyword evidence="2" id="KW-0472">Membrane</keyword>
<evidence type="ECO:0000259" key="3">
    <source>
        <dbReference type="Pfam" id="PF08308"/>
    </source>
</evidence>
<proteinExistence type="predicted"/>
<dbReference type="AlphaFoldDB" id="A0A1I2EHB0"/>
<evidence type="ECO:0000256" key="1">
    <source>
        <dbReference type="SAM" id="MobiDB-lite"/>
    </source>
</evidence>
<organism evidence="4 5">
    <name type="scientific">Nannocystis exedens</name>
    <dbReference type="NCBI Taxonomy" id="54"/>
    <lineage>
        <taxon>Bacteria</taxon>
        <taxon>Pseudomonadati</taxon>
        <taxon>Myxococcota</taxon>
        <taxon>Polyangia</taxon>
        <taxon>Nannocystales</taxon>
        <taxon>Nannocystaceae</taxon>
        <taxon>Nannocystis</taxon>
    </lineage>
</organism>
<evidence type="ECO:0000256" key="2">
    <source>
        <dbReference type="SAM" id="Phobius"/>
    </source>
</evidence>
<keyword evidence="5" id="KW-1185">Reference proteome</keyword>
<keyword evidence="2" id="KW-1133">Transmembrane helix</keyword>
<keyword evidence="2" id="KW-0812">Transmembrane</keyword>
<protein>
    <submittedName>
        <fullName evidence="4">PEGA domain-containing protein</fullName>
    </submittedName>
</protein>
<sequence length="333" mass="34678">MSLIAAPAAAQPAASPPAPAAAAPEADAPKLAIAPIALSGADDPLLASQLAQDLRDGLGRGRLQLLDAGAVARVAGGPCSDDACLERLRDQLGAAFVLRAQVTVSDRDYTLRLELVATRDLGRAAESERGCELCGLAELRALTADQAARLLAKLDALAKPPPAFEIVTTPPGALVFIDGQLVGAAPVERNVLEGKHVVRVMSEGYVPEERELVAVAGLRESLQIDLRRTPEALKLRGAGWGLLFSGLPLLALGVGLLEIDGEEYRGRCDGIDVDSSGRCRFVFDTDWGGAAALAAGALLGTAGTMLLLRTRDRGKTRLRARLGPTYIGLAGAF</sequence>
<dbReference type="STRING" id="54.SAMN02745121_06095"/>
<feature type="compositionally biased region" description="Low complexity" evidence="1">
    <location>
        <begin position="1"/>
        <end position="13"/>
    </location>
</feature>
<feature type="domain" description="PEGA" evidence="3">
    <location>
        <begin position="166"/>
        <end position="224"/>
    </location>
</feature>
<accession>A0A1I2EHB0</accession>